<dbReference type="VEuPathDB" id="FungiDB:BO71DRAFT_332777"/>
<dbReference type="OrthoDB" id="5978656at2759"/>
<protein>
    <submittedName>
        <fullName evidence="3">PLP-dependent transferase</fullName>
    </submittedName>
</protein>
<dbReference type="AlphaFoldDB" id="A0A319D104"/>
<reference evidence="3 4" key="1">
    <citation type="submission" date="2018-02" db="EMBL/GenBank/DDBJ databases">
        <title>The genomes of Aspergillus section Nigri reveals drivers in fungal speciation.</title>
        <authorList>
            <consortium name="DOE Joint Genome Institute"/>
            <person name="Vesth T.C."/>
            <person name="Nybo J."/>
            <person name="Theobald S."/>
            <person name="Brandl J."/>
            <person name="Frisvad J.C."/>
            <person name="Nielsen K.F."/>
            <person name="Lyhne E.K."/>
            <person name="Kogle M.E."/>
            <person name="Kuo A."/>
            <person name="Riley R."/>
            <person name="Clum A."/>
            <person name="Nolan M."/>
            <person name="Lipzen A."/>
            <person name="Salamov A."/>
            <person name="Henrissat B."/>
            <person name="Wiebenga A."/>
            <person name="De vries R.P."/>
            <person name="Grigoriev I.V."/>
            <person name="Mortensen U.H."/>
            <person name="Andersen M.R."/>
            <person name="Baker S.E."/>
        </authorList>
    </citation>
    <scope>NUCLEOTIDE SEQUENCE [LARGE SCALE GENOMIC DNA]</scope>
    <source>
        <strain evidence="3 4">CBS 707.79</strain>
    </source>
</reference>
<feature type="domain" description="Aminotransferase class V" evidence="2">
    <location>
        <begin position="64"/>
        <end position="228"/>
    </location>
</feature>
<dbReference type="Pfam" id="PF00266">
    <property type="entry name" value="Aminotran_5"/>
    <property type="match status" value="1"/>
</dbReference>
<evidence type="ECO:0000313" key="3">
    <source>
        <dbReference type="EMBL" id="PYH91206.1"/>
    </source>
</evidence>
<accession>A0A319D104</accession>
<dbReference type="Gene3D" id="3.40.640.10">
    <property type="entry name" value="Type I PLP-dependent aspartate aminotransferase-like (Major domain)"/>
    <property type="match status" value="1"/>
</dbReference>
<evidence type="ECO:0000313" key="4">
    <source>
        <dbReference type="Proteomes" id="UP000247810"/>
    </source>
</evidence>
<dbReference type="GO" id="GO:0016740">
    <property type="term" value="F:transferase activity"/>
    <property type="evidence" value="ECO:0007669"/>
    <property type="project" value="UniProtKB-KW"/>
</dbReference>
<dbReference type="PANTHER" id="PTHR43092:SF2">
    <property type="entry name" value="HERCYNYLCYSTEINE SULFOXIDE LYASE"/>
    <property type="match status" value="1"/>
</dbReference>
<keyword evidence="4" id="KW-1185">Reference proteome</keyword>
<dbReference type="InterPro" id="IPR000192">
    <property type="entry name" value="Aminotrans_V_dom"/>
</dbReference>
<proteinExistence type="predicted"/>
<name>A0A319D104_9EURO</name>
<dbReference type="InterPro" id="IPR015424">
    <property type="entry name" value="PyrdxlP-dep_Trfase"/>
</dbReference>
<dbReference type="Proteomes" id="UP000247810">
    <property type="component" value="Unassembled WGS sequence"/>
</dbReference>
<dbReference type="InterPro" id="IPR015421">
    <property type="entry name" value="PyrdxlP-dep_Trfase_major"/>
</dbReference>
<sequence length="248" mass="27396">MSSAPTPTPFGAPMREHFLIGPEYRNLNHGSYGTYPAPIRQTLHSYQTLAESHPDTFIRLTQPAALRTSRHHLSTILNTPASNCVLVRNATTGVATILHNIPFTPGDVAIYFSTVYGAVEYGLRSLTERTPLQLREVPYEFPLSHADLVQRFRAAIKTIRDEGLNPKIAVFDVVVSVPGVRLPFEELVKVCKEEGVLSLVDGAHGVGMLEIDLGALGVDFLTSNLHKYVPFPSPFYSSLLLCCVLYYI</sequence>
<keyword evidence="3" id="KW-0808">Transferase</keyword>
<dbReference type="EMBL" id="KZ825953">
    <property type="protein sequence ID" value="PYH91206.1"/>
    <property type="molecule type" value="Genomic_DNA"/>
</dbReference>
<dbReference type="SUPFAM" id="SSF53383">
    <property type="entry name" value="PLP-dependent transferases"/>
    <property type="match status" value="1"/>
</dbReference>
<evidence type="ECO:0000256" key="1">
    <source>
        <dbReference type="ARBA" id="ARBA00022898"/>
    </source>
</evidence>
<keyword evidence="1" id="KW-0663">Pyridoxal phosphate</keyword>
<organism evidence="3 4">
    <name type="scientific">Aspergillus ellipticus CBS 707.79</name>
    <dbReference type="NCBI Taxonomy" id="1448320"/>
    <lineage>
        <taxon>Eukaryota</taxon>
        <taxon>Fungi</taxon>
        <taxon>Dikarya</taxon>
        <taxon>Ascomycota</taxon>
        <taxon>Pezizomycotina</taxon>
        <taxon>Eurotiomycetes</taxon>
        <taxon>Eurotiomycetidae</taxon>
        <taxon>Eurotiales</taxon>
        <taxon>Aspergillaceae</taxon>
        <taxon>Aspergillus</taxon>
        <taxon>Aspergillus subgen. Circumdati</taxon>
    </lineage>
</organism>
<evidence type="ECO:0000259" key="2">
    <source>
        <dbReference type="Pfam" id="PF00266"/>
    </source>
</evidence>
<dbReference type="STRING" id="1448320.A0A319D104"/>
<gene>
    <name evidence="3" type="ORF">BO71DRAFT_332777</name>
</gene>
<dbReference type="PANTHER" id="PTHR43092">
    <property type="entry name" value="L-CYSTEINE DESULFHYDRASE"/>
    <property type="match status" value="1"/>
</dbReference>